<dbReference type="Pfam" id="PF00501">
    <property type="entry name" value="AMP-binding"/>
    <property type="match status" value="1"/>
</dbReference>
<feature type="domain" description="AMP-dependent synthetase/ligase" evidence="2">
    <location>
        <begin position="25"/>
        <end position="382"/>
    </location>
</feature>
<feature type="transmembrane region" description="Helical" evidence="1">
    <location>
        <begin position="208"/>
        <end position="229"/>
    </location>
</feature>
<sequence>MFPLQNFIRTCRSRLFRRQAADSTGMDLSGGRLLTAALVTRRMLMRSGVVNNNDAMIGVLLPPSVGAVLANVGIGLSNKAVVNLNYTFTSECVETCLRACAISHVLTSRKFLKRRPFELSAKLVCIEDLSLQATWRDKLVCGLAAYGLPSFLLDRMLGLHRTQKDDLMAVLFTSGTTADPKGVMLSHGNLAASTDAIRQLYRVRKDDVVLGILPFFHAFGYSAALWLPFGLNMTVVYHVDPFGTKAIGQLAKKYHVTVLFSTPTFLKLYLRRCQPEDFAELDLAIVGAERLEASLAKSFSEKFGATPVEGYGTTELSPWASVNVPAHRTLSPLQVNDRPGSVGRPAPGVQVRVVDPESRAEVGIGEQGLLLVRGANVMLGYLNLPDKTDEVICDGWYDTGDFAKLDADGFITITGRKKRFSKIGGEMVPHATVENAIETLLGNDPSDQQRHVAVTAIPDAHKGERLIVIHVPWGDTSATDIVKRLLDTNDLPAVWIPKPIDFIEVYEIPMTNLGKLDLGALNRIALQRKVDAVASHNLESGNL</sequence>
<organism evidence="3 4">
    <name type="scientific">Rubripirellula lacrimiformis</name>
    <dbReference type="NCBI Taxonomy" id="1930273"/>
    <lineage>
        <taxon>Bacteria</taxon>
        <taxon>Pseudomonadati</taxon>
        <taxon>Planctomycetota</taxon>
        <taxon>Planctomycetia</taxon>
        <taxon>Pirellulales</taxon>
        <taxon>Pirellulaceae</taxon>
        <taxon>Rubripirellula</taxon>
    </lineage>
</organism>
<dbReference type="OrthoDB" id="9757771at2"/>
<keyword evidence="1" id="KW-0812">Transmembrane</keyword>
<dbReference type="InterPro" id="IPR000873">
    <property type="entry name" value="AMP-dep_synth/lig_dom"/>
</dbReference>
<dbReference type="RefSeq" id="WP_145167746.1">
    <property type="nucleotide sequence ID" value="NZ_CP036525.1"/>
</dbReference>
<dbReference type="InterPro" id="IPR045851">
    <property type="entry name" value="AMP-bd_C_sf"/>
</dbReference>
<proteinExistence type="predicted"/>
<reference evidence="3 4" key="1">
    <citation type="submission" date="2019-02" db="EMBL/GenBank/DDBJ databases">
        <title>Deep-cultivation of Planctomycetes and their phenomic and genomic characterization uncovers novel biology.</title>
        <authorList>
            <person name="Wiegand S."/>
            <person name="Jogler M."/>
            <person name="Boedeker C."/>
            <person name="Pinto D."/>
            <person name="Vollmers J."/>
            <person name="Rivas-Marin E."/>
            <person name="Kohn T."/>
            <person name="Peeters S.H."/>
            <person name="Heuer A."/>
            <person name="Rast P."/>
            <person name="Oberbeckmann S."/>
            <person name="Bunk B."/>
            <person name="Jeske O."/>
            <person name="Meyerdierks A."/>
            <person name="Storesund J.E."/>
            <person name="Kallscheuer N."/>
            <person name="Luecker S."/>
            <person name="Lage O.M."/>
            <person name="Pohl T."/>
            <person name="Merkel B.J."/>
            <person name="Hornburger P."/>
            <person name="Mueller R.-W."/>
            <person name="Bruemmer F."/>
            <person name="Labrenz M."/>
            <person name="Spormann A.M."/>
            <person name="Op den Camp H."/>
            <person name="Overmann J."/>
            <person name="Amann R."/>
            <person name="Jetten M.S.M."/>
            <person name="Mascher T."/>
            <person name="Medema M.H."/>
            <person name="Devos D.P."/>
            <person name="Kaster A.-K."/>
            <person name="Ovreas L."/>
            <person name="Rohde M."/>
            <person name="Galperin M.Y."/>
            <person name="Jogler C."/>
        </authorList>
    </citation>
    <scope>NUCLEOTIDE SEQUENCE [LARGE SCALE GENOMIC DNA]</scope>
    <source>
        <strain evidence="3 4">K22_7</strain>
    </source>
</reference>
<dbReference type="InterPro" id="IPR042099">
    <property type="entry name" value="ANL_N_sf"/>
</dbReference>
<keyword evidence="4" id="KW-1185">Reference proteome</keyword>
<evidence type="ECO:0000313" key="4">
    <source>
        <dbReference type="Proteomes" id="UP000318538"/>
    </source>
</evidence>
<keyword evidence="1" id="KW-0472">Membrane</keyword>
<dbReference type="PANTHER" id="PTHR43767">
    <property type="entry name" value="LONG-CHAIN-FATTY-ACID--COA LIGASE"/>
    <property type="match status" value="1"/>
</dbReference>
<dbReference type="AlphaFoldDB" id="A0A517N4A4"/>
<keyword evidence="1" id="KW-1133">Transmembrane helix</keyword>
<dbReference type="Gene3D" id="3.30.300.30">
    <property type="match status" value="1"/>
</dbReference>
<dbReference type="InterPro" id="IPR050237">
    <property type="entry name" value="ATP-dep_AMP-bd_enzyme"/>
</dbReference>
<evidence type="ECO:0000256" key="1">
    <source>
        <dbReference type="SAM" id="Phobius"/>
    </source>
</evidence>
<dbReference type="Gene3D" id="3.40.50.12780">
    <property type="entry name" value="N-terminal domain of ligase-like"/>
    <property type="match status" value="1"/>
</dbReference>
<gene>
    <name evidence="3" type="primary">aas_1</name>
    <name evidence="3" type="ORF">K227x_03220</name>
</gene>
<dbReference type="EMBL" id="CP036525">
    <property type="protein sequence ID" value="QDT01952.1"/>
    <property type="molecule type" value="Genomic_DNA"/>
</dbReference>
<accession>A0A517N4A4</accession>
<dbReference type="PANTHER" id="PTHR43767:SF10">
    <property type="entry name" value="SURFACTIN SYNTHASE SUBUNIT 1"/>
    <property type="match status" value="1"/>
</dbReference>
<dbReference type="Proteomes" id="UP000318538">
    <property type="component" value="Chromosome"/>
</dbReference>
<protein>
    <submittedName>
        <fullName evidence="3">Bifunctional protein Aas</fullName>
    </submittedName>
</protein>
<dbReference type="SUPFAM" id="SSF56801">
    <property type="entry name" value="Acetyl-CoA synthetase-like"/>
    <property type="match status" value="1"/>
</dbReference>
<dbReference type="KEGG" id="rlc:K227x_03220"/>
<name>A0A517N4A4_9BACT</name>
<evidence type="ECO:0000313" key="3">
    <source>
        <dbReference type="EMBL" id="QDT01952.1"/>
    </source>
</evidence>
<evidence type="ECO:0000259" key="2">
    <source>
        <dbReference type="Pfam" id="PF00501"/>
    </source>
</evidence>